<sequence>MMAPPKMKSESPNLAAVAPVEIIEEAPKEASAPVIAKPPETSLTPFKDYYVSHVRALHPTDMQNLYAKFPSQPTPPGPSVLRAAEGPTTETTPCVSAEDARPVLWGFHHRPSVGTWLRPAHGPPGAARAGPRSLLVRRKSSVEKMDPEELVQQVKEEIKEKEKQFEAWCH</sequence>
<dbReference type="EMBL" id="CAXAMM010034481">
    <property type="protein sequence ID" value="CAK9072955.1"/>
    <property type="molecule type" value="Genomic_DNA"/>
</dbReference>
<keyword evidence="3" id="KW-1185">Reference proteome</keyword>
<evidence type="ECO:0000256" key="1">
    <source>
        <dbReference type="SAM" id="MobiDB-lite"/>
    </source>
</evidence>
<accession>A0ABP0PA80</accession>
<feature type="region of interest" description="Disordered" evidence="1">
    <location>
        <begin position="66"/>
        <end position="94"/>
    </location>
</feature>
<organism evidence="2 3">
    <name type="scientific">Durusdinium trenchii</name>
    <dbReference type="NCBI Taxonomy" id="1381693"/>
    <lineage>
        <taxon>Eukaryota</taxon>
        <taxon>Sar</taxon>
        <taxon>Alveolata</taxon>
        <taxon>Dinophyceae</taxon>
        <taxon>Suessiales</taxon>
        <taxon>Symbiodiniaceae</taxon>
        <taxon>Durusdinium</taxon>
    </lineage>
</organism>
<name>A0ABP0PA80_9DINO</name>
<reference evidence="2 3" key="1">
    <citation type="submission" date="2024-02" db="EMBL/GenBank/DDBJ databases">
        <authorList>
            <person name="Chen Y."/>
            <person name="Shah S."/>
            <person name="Dougan E. K."/>
            <person name="Thang M."/>
            <person name="Chan C."/>
        </authorList>
    </citation>
    <scope>NUCLEOTIDE SEQUENCE [LARGE SCALE GENOMIC DNA]</scope>
</reference>
<comment type="caution">
    <text evidence="2">The sequence shown here is derived from an EMBL/GenBank/DDBJ whole genome shotgun (WGS) entry which is preliminary data.</text>
</comment>
<gene>
    <name evidence="2" type="ORF">SCF082_LOCUS35808</name>
</gene>
<evidence type="ECO:0000313" key="3">
    <source>
        <dbReference type="Proteomes" id="UP001642464"/>
    </source>
</evidence>
<evidence type="ECO:0000313" key="2">
    <source>
        <dbReference type="EMBL" id="CAK9072955.1"/>
    </source>
</evidence>
<dbReference type="Proteomes" id="UP001642464">
    <property type="component" value="Unassembled WGS sequence"/>
</dbReference>
<protein>
    <submittedName>
        <fullName evidence="2">Uncharacterized protein</fullName>
    </submittedName>
</protein>
<proteinExistence type="predicted"/>